<protein>
    <submittedName>
        <fullName evidence="2">SLC12 domain-containing protein</fullName>
    </submittedName>
</protein>
<dbReference type="WBParaSite" id="HPLM_0000835101-mRNA-1">
    <property type="protein sequence ID" value="HPLM_0000835101-mRNA-1"/>
    <property type="gene ID" value="HPLM_0000835101"/>
</dbReference>
<feature type="signal peptide" evidence="1">
    <location>
        <begin position="1"/>
        <end position="16"/>
    </location>
</feature>
<keyword evidence="1" id="KW-0732">Signal</keyword>
<accession>A0A0N4WCT3</accession>
<organism evidence="2">
    <name type="scientific">Haemonchus placei</name>
    <name type="common">Barber's pole worm</name>
    <dbReference type="NCBI Taxonomy" id="6290"/>
    <lineage>
        <taxon>Eukaryota</taxon>
        <taxon>Metazoa</taxon>
        <taxon>Ecdysozoa</taxon>
        <taxon>Nematoda</taxon>
        <taxon>Chromadorea</taxon>
        <taxon>Rhabditida</taxon>
        <taxon>Rhabditina</taxon>
        <taxon>Rhabditomorpha</taxon>
        <taxon>Strongyloidea</taxon>
        <taxon>Trichostrongylidae</taxon>
        <taxon>Haemonchus</taxon>
    </lineage>
</organism>
<reference evidence="2" key="1">
    <citation type="submission" date="2017-02" db="UniProtKB">
        <authorList>
            <consortium name="WormBaseParasite"/>
        </authorList>
    </citation>
    <scope>IDENTIFICATION</scope>
</reference>
<dbReference type="AlphaFoldDB" id="A0A0N4WCT3"/>
<feature type="chain" id="PRO_5005888272" evidence="1">
    <location>
        <begin position="17"/>
        <end position="83"/>
    </location>
</feature>
<sequence length="83" mass="9542">LTRDIALICLIPQISCTLVWVGDLGVRGISVMGFEHTSRNARAMSLERFDQLNIALAGLRSSDMRRMSRLRDPVEYMRNVEYR</sequence>
<proteinExistence type="predicted"/>
<name>A0A0N4WCT3_HAEPC</name>
<evidence type="ECO:0000313" key="2">
    <source>
        <dbReference type="WBParaSite" id="HPLM_0000835101-mRNA-1"/>
    </source>
</evidence>
<evidence type="ECO:0000256" key="1">
    <source>
        <dbReference type="SAM" id="SignalP"/>
    </source>
</evidence>